<gene>
    <name evidence="14" type="ORF">U9M48_006629</name>
</gene>
<organism evidence="14 15">
    <name type="scientific">Paspalum notatum var. saurae</name>
    <dbReference type="NCBI Taxonomy" id="547442"/>
    <lineage>
        <taxon>Eukaryota</taxon>
        <taxon>Viridiplantae</taxon>
        <taxon>Streptophyta</taxon>
        <taxon>Embryophyta</taxon>
        <taxon>Tracheophyta</taxon>
        <taxon>Spermatophyta</taxon>
        <taxon>Magnoliopsida</taxon>
        <taxon>Liliopsida</taxon>
        <taxon>Poales</taxon>
        <taxon>Poaceae</taxon>
        <taxon>PACMAD clade</taxon>
        <taxon>Panicoideae</taxon>
        <taxon>Andropogonodae</taxon>
        <taxon>Paspaleae</taxon>
        <taxon>Paspalinae</taxon>
        <taxon>Paspalum</taxon>
    </lineage>
</organism>
<evidence type="ECO:0000256" key="5">
    <source>
        <dbReference type="ARBA" id="ARBA00022691"/>
    </source>
</evidence>
<feature type="active site" description="Proton acceptor" evidence="11">
    <location>
        <position position="269"/>
    </location>
</feature>
<comment type="subunit">
    <text evidence="2">Homodimer.</text>
</comment>
<keyword evidence="15" id="KW-1185">Reference proteome</keyword>
<evidence type="ECO:0000256" key="9">
    <source>
        <dbReference type="ARBA" id="ARBA00070001"/>
    </source>
</evidence>
<dbReference type="EMBL" id="CP144746">
    <property type="protein sequence ID" value="WVZ56043.1"/>
    <property type="molecule type" value="Genomic_DNA"/>
</dbReference>
<comment type="pathway">
    <text evidence="1">Aromatic compound metabolism; phenylpropanoid biosynthesis.</text>
</comment>
<proteinExistence type="predicted"/>
<dbReference type="PANTHER" id="PTHR11746">
    <property type="entry name" value="O-METHYLTRANSFERASE"/>
    <property type="match status" value="1"/>
</dbReference>
<evidence type="ECO:0000259" key="13">
    <source>
        <dbReference type="Pfam" id="PF08100"/>
    </source>
</evidence>
<dbReference type="Gene3D" id="3.40.50.150">
    <property type="entry name" value="Vaccinia Virus protein VP39"/>
    <property type="match status" value="1"/>
</dbReference>
<dbReference type="EC" id="2.1.1.68" evidence="7"/>
<dbReference type="SUPFAM" id="SSF53335">
    <property type="entry name" value="S-adenosyl-L-methionine-dependent methyltransferases"/>
    <property type="match status" value="1"/>
</dbReference>
<evidence type="ECO:0000313" key="14">
    <source>
        <dbReference type="EMBL" id="WVZ56043.1"/>
    </source>
</evidence>
<dbReference type="InterPro" id="IPR029063">
    <property type="entry name" value="SAM-dependent_MTases_sf"/>
</dbReference>
<evidence type="ECO:0000256" key="2">
    <source>
        <dbReference type="ARBA" id="ARBA00011738"/>
    </source>
</evidence>
<dbReference type="InterPro" id="IPR036388">
    <property type="entry name" value="WH-like_DNA-bd_sf"/>
</dbReference>
<dbReference type="Pfam" id="PF08100">
    <property type="entry name" value="Dimerisation"/>
    <property type="match status" value="1"/>
</dbReference>
<feature type="domain" description="O-methyltransferase dimerisation" evidence="13">
    <location>
        <begin position="25"/>
        <end position="116"/>
    </location>
</feature>
<name>A0AAQ3SMB5_PASNO</name>
<keyword evidence="3" id="KW-0489">Methyltransferase</keyword>
<dbReference type="FunFam" id="1.10.10.10:FF:000473">
    <property type="entry name" value="Caffeic acid O-methyltransferase"/>
    <property type="match status" value="1"/>
</dbReference>
<dbReference type="Proteomes" id="UP001341281">
    <property type="component" value="Chromosome 02"/>
</dbReference>
<dbReference type="GO" id="GO:0009809">
    <property type="term" value="P:lignin biosynthetic process"/>
    <property type="evidence" value="ECO:0007669"/>
    <property type="project" value="UniProtKB-KW"/>
</dbReference>
<evidence type="ECO:0000256" key="4">
    <source>
        <dbReference type="ARBA" id="ARBA00022679"/>
    </source>
</evidence>
<evidence type="ECO:0000256" key="11">
    <source>
        <dbReference type="PIRSR" id="PIRSR005739-1"/>
    </source>
</evidence>
<dbReference type="GO" id="GO:0047763">
    <property type="term" value="F:caffeate O-methyltransferase activity"/>
    <property type="evidence" value="ECO:0007669"/>
    <property type="project" value="UniProtKB-EC"/>
</dbReference>
<dbReference type="GO" id="GO:0032259">
    <property type="term" value="P:methylation"/>
    <property type="evidence" value="ECO:0007669"/>
    <property type="project" value="UniProtKB-KW"/>
</dbReference>
<dbReference type="InterPro" id="IPR036390">
    <property type="entry name" value="WH_DNA-bd_sf"/>
</dbReference>
<sequence>MGDTTLASSQHHDTTNDDEGCMHALELLGRFVVPMTLKAVIQLGLIDDLLAADGRAVTPEELAARWPRPVEAAAAVDRMLRYLASYNVVRCATEVDPDGKARRSYAAAPVCKWLSTRNSGEGSVAPLAMAGLDKAFMETWYYMKYAVAEGVTPTMKAYGMPLFEHLQSNEASSTLFNQSMAGHSAIITKKLLELYHGFEGLDVLVDVGGGTGTTLRMITAQYKHLRGVNYDLPNVIAQAPPIEGVEHVGGSMFDYIPSGNAIFMKWILHLWRDEECVKILRNCHSALPADGKVIVVEYVLPACPEATLAAQGAFHLDVVMLNRHAGGKERTEQEFAQLAAEAGFSGGCRTTYIFAYVWALEFTK</sequence>
<dbReference type="InterPro" id="IPR001077">
    <property type="entry name" value="COMT_C"/>
</dbReference>
<dbReference type="FunFam" id="3.40.50.150:FF:000061">
    <property type="entry name" value="Caffeic acid O-methyltransferase"/>
    <property type="match status" value="1"/>
</dbReference>
<dbReference type="Gene3D" id="1.10.10.10">
    <property type="entry name" value="Winged helix-like DNA-binding domain superfamily/Winged helix DNA-binding domain"/>
    <property type="match status" value="1"/>
</dbReference>
<feature type="domain" description="O-methyltransferase C-terminal" evidence="12">
    <location>
        <begin position="140"/>
        <end position="345"/>
    </location>
</feature>
<evidence type="ECO:0000259" key="12">
    <source>
        <dbReference type="Pfam" id="PF00891"/>
    </source>
</evidence>
<dbReference type="InterPro" id="IPR012967">
    <property type="entry name" value="COMT_dimerisation"/>
</dbReference>
<comment type="catalytic activity">
    <reaction evidence="8">
        <text>(E)-caffeate + S-adenosyl-L-methionine = (E)-ferulate + S-adenosyl-L-homocysteine + H(+)</text>
        <dbReference type="Rhea" id="RHEA:20225"/>
        <dbReference type="ChEBI" id="CHEBI:15378"/>
        <dbReference type="ChEBI" id="CHEBI:29749"/>
        <dbReference type="ChEBI" id="CHEBI:57770"/>
        <dbReference type="ChEBI" id="CHEBI:57856"/>
        <dbReference type="ChEBI" id="CHEBI:59789"/>
        <dbReference type="EC" id="2.1.1.68"/>
    </reaction>
</comment>
<evidence type="ECO:0000313" key="15">
    <source>
        <dbReference type="Proteomes" id="UP001341281"/>
    </source>
</evidence>
<dbReference type="GO" id="GO:0046983">
    <property type="term" value="F:protein dimerization activity"/>
    <property type="evidence" value="ECO:0007669"/>
    <property type="project" value="InterPro"/>
</dbReference>
<evidence type="ECO:0000256" key="8">
    <source>
        <dbReference type="ARBA" id="ARBA00051840"/>
    </source>
</evidence>
<keyword evidence="6" id="KW-0438">Lignin biosynthesis</keyword>
<keyword evidence="4" id="KW-0808">Transferase</keyword>
<evidence type="ECO:0000256" key="6">
    <source>
        <dbReference type="ARBA" id="ARBA00022733"/>
    </source>
</evidence>
<keyword evidence="5" id="KW-0949">S-adenosyl-L-methionine</keyword>
<protein>
    <recommendedName>
        <fullName evidence="9">Caffeic acid 3-O-methyltransferase</fullName>
        <ecNumber evidence="7">2.1.1.68</ecNumber>
    </recommendedName>
    <alternativeName>
        <fullName evidence="10">S-adenosysl-L-methionine:caffeic acid 3-O-methyltransferase</fullName>
    </alternativeName>
</protein>
<dbReference type="AlphaFoldDB" id="A0AAQ3SMB5"/>
<dbReference type="PIRSF" id="PIRSF005739">
    <property type="entry name" value="O-mtase"/>
    <property type="match status" value="1"/>
</dbReference>
<dbReference type="InterPro" id="IPR016461">
    <property type="entry name" value="COMT-like"/>
</dbReference>
<evidence type="ECO:0000256" key="10">
    <source>
        <dbReference type="ARBA" id="ARBA00075404"/>
    </source>
</evidence>
<evidence type="ECO:0000256" key="1">
    <source>
        <dbReference type="ARBA" id="ARBA00004928"/>
    </source>
</evidence>
<evidence type="ECO:0000256" key="7">
    <source>
        <dbReference type="ARBA" id="ARBA00039011"/>
    </source>
</evidence>
<accession>A0AAQ3SMB5</accession>
<dbReference type="Pfam" id="PF00891">
    <property type="entry name" value="Methyltransf_2"/>
    <property type="match status" value="1"/>
</dbReference>
<reference evidence="14 15" key="1">
    <citation type="submission" date="2024-02" db="EMBL/GenBank/DDBJ databases">
        <title>High-quality chromosome-scale genome assembly of Pensacola bahiagrass (Paspalum notatum Flugge var. saurae).</title>
        <authorList>
            <person name="Vega J.M."/>
            <person name="Podio M."/>
            <person name="Orjuela J."/>
            <person name="Siena L.A."/>
            <person name="Pessino S.C."/>
            <person name="Combes M.C."/>
            <person name="Mariac C."/>
            <person name="Albertini E."/>
            <person name="Pupilli F."/>
            <person name="Ortiz J.P.A."/>
            <person name="Leblanc O."/>
        </authorList>
    </citation>
    <scope>NUCLEOTIDE SEQUENCE [LARGE SCALE GENOMIC DNA]</scope>
    <source>
        <strain evidence="14">R1</strain>
        <tissue evidence="14">Leaf</tissue>
    </source>
</reference>
<dbReference type="SUPFAM" id="SSF46785">
    <property type="entry name" value="Winged helix' DNA-binding domain"/>
    <property type="match status" value="1"/>
</dbReference>
<dbReference type="PROSITE" id="PS51683">
    <property type="entry name" value="SAM_OMT_II"/>
    <property type="match status" value="1"/>
</dbReference>
<evidence type="ECO:0000256" key="3">
    <source>
        <dbReference type="ARBA" id="ARBA00022603"/>
    </source>
</evidence>